<organism evidence="2 3">
    <name type="scientific">Streptomyces minutiscleroticus</name>
    <dbReference type="NCBI Taxonomy" id="68238"/>
    <lineage>
        <taxon>Bacteria</taxon>
        <taxon>Bacillati</taxon>
        <taxon>Actinomycetota</taxon>
        <taxon>Actinomycetes</taxon>
        <taxon>Kitasatosporales</taxon>
        <taxon>Streptomycetaceae</taxon>
        <taxon>Streptomyces</taxon>
    </lineage>
</organism>
<accession>A0A918UA19</accession>
<dbReference type="Proteomes" id="UP000619244">
    <property type="component" value="Unassembled WGS sequence"/>
</dbReference>
<reference evidence="2" key="2">
    <citation type="submission" date="2020-09" db="EMBL/GenBank/DDBJ databases">
        <authorList>
            <person name="Sun Q."/>
            <person name="Ohkuma M."/>
        </authorList>
    </citation>
    <scope>NUCLEOTIDE SEQUENCE</scope>
    <source>
        <strain evidence="2">JCM 4790</strain>
    </source>
</reference>
<reference evidence="2" key="1">
    <citation type="journal article" date="2014" name="Int. J. Syst. Evol. Microbiol.">
        <title>Complete genome sequence of Corynebacterium casei LMG S-19264T (=DSM 44701T), isolated from a smear-ripened cheese.</title>
        <authorList>
            <consortium name="US DOE Joint Genome Institute (JGI-PGF)"/>
            <person name="Walter F."/>
            <person name="Albersmeier A."/>
            <person name="Kalinowski J."/>
            <person name="Ruckert C."/>
        </authorList>
    </citation>
    <scope>NUCLEOTIDE SEQUENCE</scope>
    <source>
        <strain evidence="2">JCM 4790</strain>
    </source>
</reference>
<feature type="region of interest" description="Disordered" evidence="1">
    <location>
        <begin position="1"/>
        <end position="26"/>
    </location>
</feature>
<name>A0A918UA19_9ACTN</name>
<evidence type="ECO:0000313" key="3">
    <source>
        <dbReference type="Proteomes" id="UP000619244"/>
    </source>
</evidence>
<evidence type="ECO:0000313" key="2">
    <source>
        <dbReference type="EMBL" id="GGY16719.1"/>
    </source>
</evidence>
<protein>
    <recommendedName>
        <fullName evidence="4">Transposase</fullName>
    </recommendedName>
</protein>
<evidence type="ECO:0008006" key="4">
    <source>
        <dbReference type="Google" id="ProtNLM"/>
    </source>
</evidence>
<comment type="caution">
    <text evidence="2">The sequence shown here is derived from an EMBL/GenBank/DDBJ whole genome shotgun (WGS) entry which is preliminary data.</text>
</comment>
<keyword evidence="3" id="KW-1185">Reference proteome</keyword>
<evidence type="ECO:0000256" key="1">
    <source>
        <dbReference type="SAM" id="MobiDB-lite"/>
    </source>
</evidence>
<proteinExistence type="predicted"/>
<dbReference type="AlphaFoldDB" id="A0A918UA19"/>
<dbReference type="EMBL" id="BMVU01000111">
    <property type="protein sequence ID" value="GGY16719.1"/>
    <property type="molecule type" value="Genomic_DNA"/>
</dbReference>
<sequence>MRPGASTARATQEKRTRLYLQRRSAQGKTKREAIRCLKRYVAREVYRFIVAAPLPQPQPMAA</sequence>
<gene>
    <name evidence="2" type="ORF">GCM10010358_80420</name>
</gene>